<proteinExistence type="predicted"/>
<dbReference type="InterPro" id="IPR019775">
    <property type="entry name" value="WD40_repeat_CS"/>
</dbReference>
<feature type="repeat" description="WD" evidence="3">
    <location>
        <begin position="714"/>
        <end position="748"/>
    </location>
</feature>
<gene>
    <name evidence="6" type="ORF">ADUPG1_011409</name>
</gene>
<dbReference type="EMBL" id="BQXS01011999">
    <property type="protein sequence ID" value="GKT18938.1"/>
    <property type="molecule type" value="Genomic_DNA"/>
</dbReference>
<sequence length="861" mass="98185">MLNSDHIEKLDSSKSLSSTSQSNSQLFQPPLVFKTDKHFVETEIYDRKAAQAKSVAITQTLWREGIAEGKLESSLPKPKKTPVSKTTSQGKLSNSKISSSSQGTLSSPSQKKFEPKTPRQTTPPNPSALAPIKPGYRGRSPAKSRGKSISTPLYDPAKAALHSPVAAKIAGKGMEDKVKISENEIEKAKQQYDRIKSLIKSARKDRELKQKEIAEIDKQMQDELDYEKEKARVAQIARQKELKEQRRKRALESVKAVKERETKRKKALKNLQKETVEFKKKHGETPRFKRMEQEYVRRYDASSMDSLQKHHERFRIKKEDMVFVEPSKYAPTNKGKYSKIGSSLWEKETKEIALKTTQGRIAEKKKARMKQLEYAHAVKTRNKRKYSSPPSRVVDTQVLEHTIAGCLAGFPGYLYFVISDFRQMNPTVDLERLRDFDHGGASWQISWPMMDRLRDRDFSDAELRSGLKRSYVNVMICCKLLFELKKGTMTLDQFDTLIEDVTKALRDKRVVTGEYNMSPNVLKCFVGFYKSDRFSTCLQLAATLMAINEIMTSSETIRLQSQIMKFGNNKLLPMFHKEFETRSARVKGISFHPSRPWILVSLHTGEIQLWDYVFSILIDTFSSGDGSEGHKGPVRGVDFHRTQPIFVSGGDDRKVRLWNYNERSHNPCVHTFEGHTDYVRSVSFHKIFPWIVSASDDHTARIWNWQSRTRMADLVGHTNFVTCARFHPRLELVATTSMDLSVRVWDISQLKFKAHAGRMSALQKVAINVLTFPLTVISDSIAGDGHEDGLRSVDWHPTDDSKLITSSDDHTVREWRVPLEGGDSGDSLGIDYMEEIGMTVAHDSYVQSVKYYGNDGQFVTT</sequence>
<dbReference type="InterPro" id="IPR036322">
    <property type="entry name" value="WD40_repeat_dom_sf"/>
</dbReference>
<feature type="repeat" description="WD" evidence="3">
    <location>
        <begin position="627"/>
        <end position="659"/>
    </location>
</feature>
<dbReference type="PANTHER" id="PTHR19876">
    <property type="entry name" value="COATOMER"/>
    <property type="match status" value="1"/>
</dbReference>
<dbReference type="InterPro" id="IPR015943">
    <property type="entry name" value="WD40/YVTN_repeat-like_dom_sf"/>
</dbReference>
<evidence type="ECO:0000313" key="7">
    <source>
        <dbReference type="Proteomes" id="UP001057375"/>
    </source>
</evidence>
<accession>A0ABQ5JVG9</accession>
<evidence type="ECO:0000313" key="6">
    <source>
        <dbReference type="EMBL" id="GKT18938.1"/>
    </source>
</evidence>
<feature type="region of interest" description="Disordered" evidence="5">
    <location>
        <begin position="1"/>
        <end position="31"/>
    </location>
</feature>
<protein>
    <submittedName>
        <fullName evidence="6">Uncharacterized protein</fullName>
    </submittedName>
</protein>
<keyword evidence="1 3" id="KW-0853">WD repeat</keyword>
<feature type="non-terminal residue" evidence="6">
    <location>
        <position position="861"/>
    </location>
</feature>
<dbReference type="Pfam" id="PF00400">
    <property type="entry name" value="WD40"/>
    <property type="match status" value="4"/>
</dbReference>
<evidence type="ECO:0000256" key="2">
    <source>
        <dbReference type="ARBA" id="ARBA00022737"/>
    </source>
</evidence>
<dbReference type="PANTHER" id="PTHR19876:SF1">
    <property type="entry name" value="COATOMER SUBUNIT ALPHA"/>
    <property type="match status" value="1"/>
</dbReference>
<dbReference type="PROSITE" id="PS00678">
    <property type="entry name" value="WD_REPEATS_1"/>
    <property type="match status" value="1"/>
</dbReference>
<comment type="caution">
    <text evidence="6">The sequence shown here is derived from an EMBL/GenBank/DDBJ whole genome shotgun (WGS) entry which is preliminary data.</text>
</comment>
<feature type="compositionally biased region" description="Low complexity" evidence="5">
    <location>
        <begin position="13"/>
        <end position="28"/>
    </location>
</feature>
<dbReference type="InterPro" id="IPR050844">
    <property type="entry name" value="Coatomer_complex_subunit"/>
</dbReference>
<feature type="repeat" description="WD" evidence="3">
    <location>
        <begin position="672"/>
        <end position="713"/>
    </location>
</feature>
<feature type="region of interest" description="Disordered" evidence="5">
    <location>
        <begin position="70"/>
        <end position="158"/>
    </location>
</feature>
<keyword evidence="4" id="KW-0175">Coiled coil</keyword>
<feature type="compositionally biased region" description="Basic and acidic residues" evidence="5">
    <location>
        <begin position="1"/>
        <end position="12"/>
    </location>
</feature>
<keyword evidence="7" id="KW-1185">Reference proteome</keyword>
<dbReference type="PROSITE" id="PS50294">
    <property type="entry name" value="WD_REPEATS_REGION"/>
    <property type="match status" value="4"/>
</dbReference>
<feature type="repeat" description="WD" evidence="3">
    <location>
        <begin position="783"/>
        <end position="817"/>
    </location>
</feature>
<evidence type="ECO:0000256" key="1">
    <source>
        <dbReference type="ARBA" id="ARBA00022574"/>
    </source>
</evidence>
<name>A0ABQ5JVG9_9EUKA</name>
<organism evidence="6 7">
    <name type="scientific">Aduncisulcus paluster</name>
    <dbReference type="NCBI Taxonomy" id="2918883"/>
    <lineage>
        <taxon>Eukaryota</taxon>
        <taxon>Metamonada</taxon>
        <taxon>Carpediemonas-like organisms</taxon>
        <taxon>Aduncisulcus</taxon>
    </lineage>
</organism>
<dbReference type="SUPFAM" id="SSF50978">
    <property type="entry name" value="WD40 repeat-like"/>
    <property type="match status" value="1"/>
</dbReference>
<dbReference type="PROSITE" id="PS50082">
    <property type="entry name" value="WD_REPEATS_2"/>
    <property type="match status" value="4"/>
</dbReference>
<dbReference type="InterPro" id="IPR001680">
    <property type="entry name" value="WD40_rpt"/>
</dbReference>
<dbReference type="CDD" id="cd00200">
    <property type="entry name" value="WD40"/>
    <property type="match status" value="1"/>
</dbReference>
<evidence type="ECO:0000256" key="3">
    <source>
        <dbReference type="PROSITE-ProRule" id="PRU00221"/>
    </source>
</evidence>
<keyword evidence="2" id="KW-0677">Repeat</keyword>
<dbReference type="SMART" id="SM00320">
    <property type="entry name" value="WD40"/>
    <property type="match status" value="5"/>
</dbReference>
<feature type="coiled-coil region" evidence="4">
    <location>
        <begin position="171"/>
        <end position="274"/>
    </location>
</feature>
<evidence type="ECO:0000256" key="4">
    <source>
        <dbReference type="SAM" id="Coils"/>
    </source>
</evidence>
<reference evidence="6" key="1">
    <citation type="submission" date="2022-03" db="EMBL/GenBank/DDBJ databases">
        <title>Draft genome sequence of Aduncisulcus paluster, a free-living microaerophilic Fornicata.</title>
        <authorList>
            <person name="Yuyama I."/>
            <person name="Kume K."/>
            <person name="Tamura T."/>
            <person name="Inagaki Y."/>
            <person name="Hashimoto T."/>
        </authorList>
    </citation>
    <scope>NUCLEOTIDE SEQUENCE</scope>
    <source>
        <strain evidence="6">NY0171</strain>
    </source>
</reference>
<dbReference type="Gene3D" id="2.130.10.10">
    <property type="entry name" value="YVTN repeat-like/Quinoprotein amine dehydrogenase"/>
    <property type="match status" value="1"/>
</dbReference>
<feature type="compositionally biased region" description="Low complexity" evidence="5">
    <location>
        <begin position="83"/>
        <end position="109"/>
    </location>
</feature>
<dbReference type="Proteomes" id="UP001057375">
    <property type="component" value="Unassembled WGS sequence"/>
</dbReference>
<evidence type="ECO:0000256" key="5">
    <source>
        <dbReference type="SAM" id="MobiDB-lite"/>
    </source>
</evidence>